<feature type="transmembrane region" description="Helical" evidence="1">
    <location>
        <begin position="36"/>
        <end position="61"/>
    </location>
</feature>
<accession>A0ABQ9RWY7</accession>
<dbReference type="RefSeq" id="XP_060340923.1">
    <property type="nucleotide sequence ID" value="XM_060500442.1"/>
</dbReference>
<dbReference type="GeneID" id="85384341"/>
<evidence type="ECO:0000313" key="2">
    <source>
        <dbReference type="EMBL" id="KAK1517333.1"/>
    </source>
</evidence>
<name>A0ABQ9RWY7_9PEZI</name>
<dbReference type="Proteomes" id="UP001241169">
    <property type="component" value="Unassembled WGS sequence"/>
</dbReference>
<evidence type="ECO:0000313" key="3">
    <source>
        <dbReference type="Proteomes" id="UP001241169"/>
    </source>
</evidence>
<comment type="caution">
    <text evidence="2">The sequence shown here is derived from an EMBL/GenBank/DDBJ whole genome shotgun (WGS) entry which is preliminary data.</text>
</comment>
<organism evidence="2 3">
    <name type="scientific">Colletotrichum paranaense</name>
    <dbReference type="NCBI Taxonomy" id="1914294"/>
    <lineage>
        <taxon>Eukaryota</taxon>
        <taxon>Fungi</taxon>
        <taxon>Dikarya</taxon>
        <taxon>Ascomycota</taxon>
        <taxon>Pezizomycotina</taxon>
        <taxon>Sordariomycetes</taxon>
        <taxon>Hypocreomycetidae</taxon>
        <taxon>Glomerellales</taxon>
        <taxon>Glomerellaceae</taxon>
        <taxon>Colletotrichum</taxon>
        <taxon>Colletotrichum acutatum species complex</taxon>
    </lineage>
</organism>
<gene>
    <name evidence="2" type="ORF">CPAR01_16197</name>
</gene>
<keyword evidence="1" id="KW-0812">Transmembrane</keyword>
<dbReference type="EMBL" id="MOPA01000023">
    <property type="protein sequence ID" value="KAK1517333.1"/>
    <property type="molecule type" value="Genomic_DNA"/>
</dbReference>
<reference evidence="2 3" key="1">
    <citation type="submission" date="2016-10" db="EMBL/GenBank/DDBJ databases">
        <title>The genome sequence of Colletotrichum fioriniae PJ7.</title>
        <authorList>
            <person name="Baroncelli R."/>
        </authorList>
    </citation>
    <scope>NUCLEOTIDE SEQUENCE [LARGE SCALE GENOMIC DNA]</scope>
    <source>
        <strain evidence="2 3">IMI 384185</strain>
    </source>
</reference>
<keyword evidence="1" id="KW-0472">Membrane</keyword>
<evidence type="ECO:0000256" key="1">
    <source>
        <dbReference type="SAM" id="Phobius"/>
    </source>
</evidence>
<proteinExistence type="predicted"/>
<protein>
    <submittedName>
        <fullName evidence="2">Uncharacterized protein</fullName>
    </submittedName>
</protein>
<sequence length="118" mass="12335">MTLPRVVPQGGYDIGGYHMPAGVSIPLITTARGHHALLNLLIAFVFLSLSSASTLGLFIVARKSMAEMFTRFGLRGSAKGTIATCTISSLPLDPELECALVEVGLASIEFKGSANSLA</sequence>
<keyword evidence="3" id="KW-1185">Reference proteome</keyword>
<keyword evidence="1" id="KW-1133">Transmembrane helix</keyword>